<evidence type="ECO:0000256" key="2">
    <source>
        <dbReference type="ARBA" id="ARBA00022741"/>
    </source>
</evidence>
<evidence type="ECO:0000256" key="4">
    <source>
        <dbReference type="ARBA" id="ARBA00022806"/>
    </source>
</evidence>
<comment type="catalytic activity">
    <reaction evidence="9">
        <text>ATP + H2O = ADP + phosphate + H(+)</text>
        <dbReference type="Rhea" id="RHEA:13065"/>
        <dbReference type="ChEBI" id="CHEBI:15377"/>
        <dbReference type="ChEBI" id="CHEBI:15378"/>
        <dbReference type="ChEBI" id="CHEBI:30616"/>
        <dbReference type="ChEBI" id="CHEBI:43474"/>
        <dbReference type="ChEBI" id="CHEBI:456216"/>
        <dbReference type="EC" id="5.6.2.4"/>
    </reaction>
</comment>
<dbReference type="RefSeq" id="WP_334314897.1">
    <property type="nucleotide sequence ID" value="NZ_CP065938.1"/>
</dbReference>
<feature type="domain" description="UvrD-like helicase ATP-binding" evidence="11">
    <location>
        <begin position="5"/>
        <end position="288"/>
    </location>
</feature>
<dbReference type="InterPro" id="IPR014016">
    <property type="entry name" value="UvrD-like_ATP-bd"/>
</dbReference>
<keyword evidence="4 10" id="KW-0347">Helicase</keyword>
<dbReference type="GO" id="GO:0004386">
    <property type="term" value="F:helicase activity"/>
    <property type="evidence" value="ECO:0007669"/>
    <property type="project" value="UniProtKB-KW"/>
</dbReference>
<evidence type="ECO:0000256" key="10">
    <source>
        <dbReference type="PROSITE-ProRule" id="PRU00560"/>
    </source>
</evidence>
<evidence type="ECO:0000256" key="9">
    <source>
        <dbReference type="ARBA" id="ARBA00048988"/>
    </source>
</evidence>
<dbReference type="EC" id="5.6.2.4" evidence="8"/>
<dbReference type="PROSITE" id="PS51198">
    <property type="entry name" value="UVRD_HELICASE_ATP_BIND"/>
    <property type="match status" value="1"/>
</dbReference>
<proteinExistence type="inferred from homology"/>
<feature type="binding site" evidence="10">
    <location>
        <begin position="26"/>
        <end position="33"/>
    </location>
    <ligand>
        <name>ATP</name>
        <dbReference type="ChEBI" id="CHEBI:30616"/>
    </ligand>
</feature>
<evidence type="ECO:0000313" key="14">
    <source>
        <dbReference type="Proteomes" id="UP001058120"/>
    </source>
</evidence>
<comment type="catalytic activity">
    <reaction evidence="7">
        <text>Couples ATP hydrolysis with the unwinding of duplex DNA by translocating in the 3'-5' direction.</text>
        <dbReference type="EC" id="5.6.2.4"/>
    </reaction>
</comment>
<dbReference type="CDD" id="cd17932">
    <property type="entry name" value="DEXQc_UvrD"/>
    <property type="match status" value="1"/>
</dbReference>
<keyword evidence="14" id="KW-1185">Reference proteome</keyword>
<dbReference type="PROSITE" id="PS51217">
    <property type="entry name" value="UVRD_HELICASE_CTER"/>
    <property type="match status" value="1"/>
</dbReference>
<name>A0ABY5Y1Q6_9BACT</name>
<keyword evidence="5 10" id="KW-0067">ATP-binding</keyword>
<dbReference type="PANTHER" id="PTHR11070:SF3">
    <property type="entry name" value="DNA 3'-5' HELICASE"/>
    <property type="match status" value="1"/>
</dbReference>
<evidence type="ECO:0000256" key="1">
    <source>
        <dbReference type="ARBA" id="ARBA00009922"/>
    </source>
</evidence>
<dbReference type="Gene3D" id="1.10.486.10">
    <property type="entry name" value="PCRA, domain 4"/>
    <property type="match status" value="1"/>
</dbReference>
<evidence type="ECO:0000259" key="12">
    <source>
        <dbReference type="PROSITE" id="PS51217"/>
    </source>
</evidence>
<evidence type="ECO:0000256" key="7">
    <source>
        <dbReference type="ARBA" id="ARBA00034617"/>
    </source>
</evidence>
<dbReference type="Gene3D" id="1.10.10.160">
    <property type="match status" value="1"/>
</dbReference>
<evidence type="ECO:0000256" key="3">
    <source>
        <dbReference type="ARBA" id="ARBA00022801"/>
    </source>
</evidence>
<keyword evidence="2 10" id="KW-0547">Nucleotide-binding</keyword>
<evidence type="ECO:0000313" key="13">
    <source>
        <dbReference type="EMBL" id="UWX05322.1"/>
    </source>
</evidence>
<comment type="similarity">
    <text evidence="1">Belongs to the helicase family. UvrD subfamily.</text>
</comment>
<dbReference type="InterPro" id="IPR014017">
    <property type="entry name" value="DNA_helicase_UvrD-like_C"/>
</dbReference>
<keyword evidence="6" id="KW-0413">Isomerase</keyword>
<dbReference type="Pfam" id="PF13361">
    <property type="entry name" value="UvrD_C"/>
    <property type="match status" value="1"/>
</dbReference>
<feature type="domain" description="UvrD-like helicase C-terminal" evidence="12">
    <location>
        <begin position="289"/>
        <end position="546"/>
    </location>
</feature>
<evidence type="ECO:0000256" key="8">
    <source>
        <dbReference type="ARBA" id="ARBA00034808"/>
    </source>
</evidence>
<dbReference type="InterPro" id="IPR027417">
    <property type="entry name" value="P-loop_NTPase"/>
</dbReference>
<dbReference type="InterPro" id="IPR013986">
    <property type="entry name" value="DExx_box_DNA_helicase_dom_sf"/>
</dbReference>
<organism evidence="13 14">
    <name type="scientific">Taurinivorans muris</name>
    <dbReference type="NCBI Taxonomy" id="2787751"/>
    <lineage>
        <taxon>Bacteria</taxon>
        <taxon>Pseudomonadati</taxon>
        <taxon>Thermodesulfobacteriota</taxon>
        <taxon>Desulfovibrionia</taxon>
        <taxon>Desulfovibrionales</taxon>
        <taxon>Desulfovibrionaceae</taxon>
        <taxon>Taurinivorans</taxon>
    </lineage>
</organism>
<reference evidence="13" key="1">
    <citation type="submission" date="2020-12" db="EMBL/GenBank/DDBJ databases">
        <title>Taurinivorans muris gen. nov., sp. nov., fundamental and realized metabolic niche of a ubiquitous sulfidogenic bacterium in the murine intestine.</title>
        <authorList>
            <person name="Ye H."/>
            <person name="Hanson B.T."/>
            <person name="Loy A."/>
        </authorList>
    </citation>
    <scope>NUCLEOTIDE SEQUENCE</scope>
    <source>
        <strain evidence="13">LT0009</strain>
    </source>
</reference>
<dbReference type="InterPro" id="IPR000212">
    <property type="entry name" value="DNA_helicase_UvrD/REP"/>
</dbReference>
<gene>
    <name evidence="13" type="ORF">JBF11_07655</name>
</gene>
<evidence type="ECO:0000256" key="5">
    <source>
        <dbReference type="ARBA" id="ARBA00022840"/>
    </source>
</evidence>
<keyword evidence="3 10" id="KW-0378">Hydrolase</keyword>
<dbReference type="Proteomes" id="UP001058120">
    <property type="component" value="Chromosome"/>
</dbReference>
<sequence>MPDLSLLNSAQYQAVTAGNNPLLVIAGAGSGKTRTIVYRLAYLAERGVDPYSILLLTFTKKAAQEMLHRAASLLGSDLMGVQGGTFHAFSYALLRQFPPSWAKSNLSILDGADCTAIIGHCKDEKKIGKGDRSFPKNATVHGLISKARNKELPLEEILRRESQHLLPHAEALCELETLYHAYRREHNVLDYDDLLFELEAGLKENPALLKRMHERFRHVMVDEYQDTNMVQARLVRLLTGGDTAVMAVGDDAQSIYAFRGANVQNILEFPKLFPCCEIVRLEENYRSVQPILDIANAVLENAPVGYQKHLFSKRGCEENTVSVQVVRPFSDITQARIAARMIDGLLHTEQGADIAVLFRAGYQSYHLEIELNKLGIGFKKYGGVKYTEASHIKDVLSYLRLLLNPMDLPAFERMAGLCKGIGAKTARKLFGLAMQEDKEALRKACKKYPDFWADLQLLMEMRKNSVSPEKMLRAVIDQYQPRMELLYPDDWPRRQQGLEELAGIASSYADLAVFMADLSLENPDEAEDGDDSRQKVVLSTVHSAKGLEWKHVFILDLVEDRFPSRHAMVSAEDYEEERRLLYVACTRAKDSLRLFVPQNILQRGQGFEERAVPSPFIKEIPPRLYEEVIEQYGGVLVKQGLQKSPLQTMKPDINIFDSFKNAMAESGEETAGGQRETDSVFCAAKPKSANPAVKLGYCRHKVFGRGKIIEEVDSEKVRVNFTGIGLKVIMKAYLTFED</sequence>
<dbReference type="Gene3D" id="3.40.50.300">
    <property type="entry name" value="P-loop containing nucleotide triphosphate hydrolases"/>
    <property type="match status" value="2"/>
</dbReference>
<protein>
    <recommendedName>
        <fullName evidence="8">DNA 3'-5' helicase</fullName>
        <ecNumber evidence="8">5.6.2.4</ecNumber>
    </recommendedName>
</protein>
<dbReference type="EMBL" id="CP065938">
    <property type="protein sequence ID" value="UWX05322.1"/>
    <property type="molecule type" value="Genomic_DNA"/>
</dbReference>
<dbReference type="PANTHER" id="PTHR11070">
    <property type="entry name" value="UVRD / RECB / PCRA DNA HELICASE FAMILY MEMBER"/>
    <property type="match status" value="1"/>
</dbReference>
<dbReference type="SUPFAM" id="SSF52540">
    <property type="entry name" value="P-loop containing nucleoside triphosphate hydrolases"/>
    <property type="match status" value="1"/>
</dbReference>
<evidence type="ECO:0000256" key="6">
    <source>
        <dbReference type="ARBA" id="ARBA00023235"/>
    </source>
</evidence>
<accession>A0ABY5Y1Q6</accession>
<dbReference type="Pfam" id="PF00580">
    <property type="entry name" value="UvrD-helicase"/>
    <property type="match status" value="1"/>
</dbReference>
<evidence type="ECO:0000259" key="11">
    <source>
        <dbReference type="PROSITE" id="PS51198"/>
    </source>
</evidence>